<feature type="compositionally biased region" description="Polar residues" evidence="1">
    <location>
        <begin position="298"/>
        <end position="312"/>
    </location>
</feature>
<organism evidence="2 3">
    <name type="scientific">Lepraria finkii</name>
    <dbReference type="NCBI Taxonomy" id="1340010"/>
    <lineage>
        <taxon>Eukaryota</taxon>
        <taxon>Fungi</taxon>
        <taxon>Dikarya</taxon>
        <taxon>Ascomycota</taxon>
        <taxon>Pezizomycotina</taxon>
        <taxon>Lecanoromycetes</taxon>
        <taxon>OSLEUM clade</taxon>
        <taxon>Lecanoromycetidae</taxon>
        <taxon>Lecanorales</taxon>
        <taxon>Lecanorineae</taxon>
        <taxon>Stereocaulaceae</taxon>
        <taxon>Lepraria</taxon>
    </lineage>
</organism>
<evidence type="ECO:0000256" key="1">
    <source>
        <dbReference type="SAM" id="MobiDB-lite"/>
    </source>
</evidence>
<feature type="compositionally biased region" description="Polar residues" evidence="1">
    <location>
        <begin position="279"/>
        <end position="291"/>
    </location>
</feature>
<accession>A0ABR4B310</accession>
<reference evidence="2 3" key="1">
    <citation type="submission" date="2024-09" db="EMBL/GenBank/DDBJ databases">
        <title>Rethinking Asexuality: The Enigmatic Case of Functional Sexual Genes in Lepraria (Stereocaulaceae).</title>
        <authorList>
            <person name="Doellman M."/>
            <person name="Sun Y."/>
            <person name="Barcenas-Pena A."/>
            <person name="Lumbsch H.T."/>
            <person name="Grewe F."/>
        </authorList>
    </citation>
    <scope>NUCLEOTIDE SEQUENCE [LARGE SCALE GENOMIC DNA]</scope>
    <source>
        <strain evidence="2 3">Grewe 0041</strain>
    </source>
</reference>
<gene>
    <name evidence="2" type="ORF">ABVK25_007448</name>
</gene>
<evidence type="ECO:0000313" key="2">
    <source>
        <dbReference type="EMBL" id="KAL2052289.1"/>
    </source>
</evidence>
<feature type="compositionally biased region" description="Polar residues" evidence="1">
    <location>
        <begin position="87"/>
        <end position="112"/>
    </location>
</feature>
<name>A0ABR4B310_9LECA</name>
<proteinExistence type="predicted"/>
<feature type="region of interest" description="Disordered" evidence="1">
    <location>
        <begin position="34"/>
        <end position="312"/>
    </location>
</feature>
<protein>
    <submittedName>
        <fullName evidence="2">Uncharacterized protein</fullName>
    </submittedName>
</protein>
<dbReference type="EMBL" id="JBHFEH010000028">
    <property type="protein sequence ID" value="KAL2052289.1"/>
    <property type="molecule type" value="Genomic_DNA"/>
</dbReference>
<feature type="compositionally biased region" description="Polar residues" evidence="1">
    <location>
        <begin position="37"/>
        <end position="52"/>
    </location>
</feature>
<dbReference type="Proteomes" id="UP001590951">
    <property type="component" value="Unassembled WGS sequence"/>
</dbReference>
<feature type="compositionally biased region" description="Low complexity" evidence="1">
    <location>
        <begin position="177"/>
        <end position="190"/>
    </location>
</feature>
<keyword evidence="3" id="KW-1185">Reference proteome</keyword>
<sequence>MPQWQHNGCLKSVATRIGNSKEANLQITPAIMDMQGTPLSSQDQGHTGTKNTSDPERYINPTTEGAGAVASDSLAAESARSGGAFSENRNSEPLKQSGSSSTFNNTDTSGATILSAAPDAAEREAKAAWSETADEAKGVAGKKYPEGAGGQPDFPGQHSQNGYVGGPTSAKTEPAESGVRGPSGPSSSMGSYGGGRQMTGSDMKAGPTENTFKGKSDSNVDAAPGYVASVVSQPTQSGKPKGKNLTEGGFDEGDDKNASFNSDIGTENDPGREAEAWTQRITQASSGSTAPRQKLGESDNSQYDVLDTDQNL</sequence>
<comment type="caution">
    <text evidence="2">The sequence shown here is derived from an EMBL/GenBank/DDBJ whole genome shotgun (WGS) entry which is preliminary data.</text>
</comment>
<evidence type="ECO:0000313" key="3">
    <source>
        <dbReference type="Proteomes" id="UP001590951"/>
    </source>
</evidence>